<gene>
    <name evidence="1" type="ORF">PHYBLDRAFT_187568</name>
</gene>
<dbReference type="VEuPathDB" id="FungiDB:PHYBLDRAFT_187568"/>
<organism evidence="1 2">
    <name type="scientific">Phycomyces blakesleeanus (strain ATCC 8743b / DSM 1359 / FGSC 10004 / NBRC 33097 / NRRL 1555)</name>
    <dbReference type="NCBI Taxonomy" id="763407"/>
    <lineage>
        <taxon>Eukaryota</taxon>
        <taxon>Fungi</taxon>
        <taxon>Fungi incertae sedis</taxon>
        <taxon>Mucoromycota</taxon>
        <taxon>Mucoromycotina</taxon>
        <taxon>Mucoromycetes</taxon>
        <taxon>Mucorales</taxon>
        <taxon>Phycomycetaceae</taxon>
        <taxon>Phycomyces</taxon>
    </lineage>
</organism>
<dbReference type="AlphaFoldDB" id="A0A167M0U3"/>
<dbReference type="RefSeq" id="XP_018289518.1">
    <property type="nucleotide sequence ID" value="XM_018439394.1"/>
</dbReference>
<dbReference type="Proteomes" id="UP000077315">
    <property type="component" value="Unassembled WGS sequence"/>
</dbReference>
<name>A0A167M0U3_PHYB8</name>
<sequence length="176" mass="20568">MTNRHRMLISKIASDIHLSVLTRYSSKKKNRAWSTKPTCTALLATNFDILPHLLEQIILFLYLDISLSSGNNSCFPDPPNCRKQKERSAHAYNLSYAKFQIQESRSQIPYPKYLFQIPTTFRHLRRCFYVGPDRTNKKTWFSFVSVETTQYGFIYLIPDTSWIKGTKKVLFCQIAD</sequence>
<proteinExistence type="predicted"/>
<evidence type="ECO:0000313" key="2">
    <source>
        <dbReference type="Proteomes" id="UP000077315"/>
    </source>
</evidence>
<protein>
    <submittedName>
        <fullName evidence="1">Uncharacterized protein</fullName>
    </submittedName>
</protein>
<dbReference type="EMBL" id="KV440985">
    <property type="protein sequence ID" value="OAD71478.1"/>
    <property type="molecule type" value="Genomic_DNA"/>
</dbReference>
<dbReference type="InParanoid" id="A0A167M0U3"/>
<keyword evidence="2" id="KW-1185">Reference proteome</keyword>
<accession>A0A167M0U3</accession>
<evidence type="ECO:0000313" key="1">
    <source>
        <dbReference type="EMBL" id="OAD71478.1"/>
    </source>
</evidence>
<dbReference type="GeneID" id="29000300"/>
<reference evidence="2" key="1">
    <citation type="submission" date="2015-06" db="EMBL/GenBank/DDBJ databases">
        <title>Expansion of signal transduction pathways in fungi by whole-genome duplication.</title>
        <authorList>
            <consortium name="DOE Joint Genome Institute"/>
            <person name="Corrochano L.M."/>
            <person name="Kuo A."/>
            <person name="Marcet-Houben M."/>
            <person name="Polaino S."/>
            <person name="Salamov A."/>
            <person name="Villalobos J.M."/>
            <person name="Alvarez M.I."/>
            <person name="Avalos J."/>
            <person name="Benito E.P."/>
            <person name="Benoit I."/>
            <person name="Burger G."/>
            <person name="Camino L.P."/>
            <person name="Canovas D."/>
            <person name="Cerda-Olmedo E."/>
            <person name="Cheng J.-F."/>
            <person name="Dominguez A."/>
            <person name="Elias M."/>
            <person name="Eslava A.P."/>
            <person name="Glaser F."/>
            <person name="Grimwood J."/>
            <person name="Gutierrez G."/>
            <person name="Heitman J."/>
            <person name="Henrissat B."/>
            <person name="Iturriaga E.A."/>
            <person name="Lang B.F."/>
            <person name="Lavin J.L."/>
            <person name="Lee S."/>
            <person name="Li W."/>
            <person name="Lindquist E."/>
            <person name="Lopez-Garcia S."/>
            <person name="Luque E.M."/>
            <person name="Marcos A.T."/>
            <person name="Martin J."/>
            <person name="McCluskey K."/>
            <person name="Medina H.R."/>
            <person name="Miralles-Duran A."/>
            <person name="Miyazaki A."/>
            <person name="Munoz-Torres E."/>
            <person name="Oguiza J.A."/>
            <person name="Ohm R."/>
            <person name="Olmedo M."/>
            <person name="Orejas M."/>
            <person name="Ortiz-Castellanos L."/>
            <person name="Pisabarro A.G."/>
            <person name="Rodriguez-Romero J."/>
            <person name="Ruiz-Herrera J."/>
            <person name="Ruiz-Vazquez R."/>
            <person name="Sanz C."/>
            <person name="Schackwitz W."/>
            <person name="Schmutz J."/>
            <person name="Shahriari M."/>
            <person name="Shelest E."/>
            <person name="Silva-Franco F."/>
            <person name="Soanes D."/>
            <person name="Syed K."/>
            <person name="Tagua V.G."/>
            <person name="Talbot N.J."/>
            <person name="Thon M."/>
            <person name="De vries R.P."/>
            <person name="Wiebenga A."/>
            <person name="Yadav J.S."/>
            <person name="Braun E.L."/>
            <person name="Baker S."/>
            <person name="Garre V."/>
            <person name="Horwitz B."/>
            <person name="Torres-Martinez S."/>
            <person name="Idnurm A."/>
            <person name="Herrera-Estrella A."/>
            <person name="Gabaldon T."/>
            <person name="Grigoriev I.V."/>
        </authorList>
    </citation>
    <scope>NUCLEOTIDE SEQUENCE [LARGE SCALE GENOMIC DNA]</scope>
    <source>
        <strain evidence="2">NRRL 1555(-)</strain>
    </source>
</reference>